<reference evidence="2" key="1">
    <citation type="journal article" date="2008" name="Nat. Genet.">
        <title>The Pristionchus pacificus genome provides a unique perspective on nematode lifestyle and parasitism.</title>
        <authorList>
            <person name="Dieterich C."/>
            <person name="Clifton S.W."/>
            <person name="Schuster L.N."/>
            <person name="Chinwalla A."/>
            <person name="Delehaunty K."/>
            <person name="Dinkelacker I."/>
            <person name="Fulton L."/>
            <person name="Fulton R."/>
            <person name="Godfrey J."/>
            <person name="Minx P."/>
            <person name="Mitreva M."/>
            <person name="Roeseler W."/>
            <person name="Tian H."/>
            <person name="Witte H."/>
            <person name="Yang S.P."/>
            <person name="Wilson R.K."/>
            <person name="Sommer R.J."/>
        </authorList>
    </citation>
    <scope>NUCLEOTIDE SEQUENCE [LARGE SCALE GENOMIC DNA]</scope>
    <source>
        <strain evidence="2">PS312</strain>
    </source>
</reference>
<proteinExistence type="predicted"/>
<protein>
    <submittedName>
        <fullName evidence="1">Uncharacterized protein</fullName>
    </submittedName>
</protein>
<organism evidence="1 2">
    <name type="scientific">Pristionchus pacificus</name>
    <name type="common">Parasitic nematode worm</name>
    <dbReference type="NCBI Taxonomy" id="54126"/>
    <lineage>
        <taxon>Eukaryota</taxon>
        <taxon>Metazoa</taxon>
        <taxon>Ecdysozoa</taxon>
        <taxon>Nematoda</taxon>
        <taxon>Chromadorea</taxon>
        <taxon>Rhabditida</taxon>
        <taxon>Rhabditina</taxon>
        <taxon>Diplogasteromorpha</taxon>
        <taxon>Diplogasteroidea</taxon>
        <taxon>Neodiplogasteridae</taxon>
        <taxon>Pristionchus</taxon>
    </lineage>
</organism>
<accession>A0A2A6CVT3</accession>
<reference evidence="1" key="2">
    <citation type="submission" date="2022-06" db="UniProtKB">
        <authorList>
            <consortium name="EnsemblMetazoa"/>
        </authorList>
    </citation>
    <scope>IDENTIFICATION</scope>
    <source>
        <strain evidence="1">PS312</strain>
    </source>
</reference>
<accession>A0A8R1YYB5</accession>
<dbReference type="AlphaFoldDB" id="A0A2A6CVT3"/>
<evidence type="ECO:0000313" key="2">
    <source>
        <dbReference type="Proteomes" id="UP000005239"/>
    </source>
</evidence>
<evidence type="ECO:0000313" key="1">
    <source>
        <dbReference type="EnsemblMetazoa" id="PPA36543.1"/>
    </source>
</evidence>
<name>A0A2A6CVT3_PRIPA</name>
<dbReference type="EnsemblMetazoa" id="PPA36543.1">
    <property type="protein sequence ID" value="PPA36543.1"/>
    <property type="gene ID" value="WBGene00274912"/>
</dbReference>
<keyword evidence="2" id="KW-1185">Reference proteome</keyword>
<sequence>MSGVEWRDTWFGSGLGRGSISPGVSSNSRSILSPLPIPHFFIPSPLPYFIPSPLPSLVEFAIRGGSFGFAPGLSLENGKNNRCDL</sequence>
<dbReference type="Proteomes" id="UP000005239">
    <property type="component" value="Unassembled WGS sequence"/>
</dbReference>
<gene>
    <name evidence="1" type="primary">WBGene00274912</name>
</gene>